<keyword evidence="2" id="KW-1185">Reference proteome</keyword>
<name>A0ABN1CN71_SACER</name>
<comment type="caution">
    <text evidence="1">The sequence shown here is derived from an EMBL/GenBank/DDBJ whole genome shotgun (WGS) entry which is preliminary data.</text>
</comment>
<proteinExistence type="predicted"/>
<accession>A0ABN1CN71</accession>
<evidence type="ECO:0000313" key="2">
    <source>
        <dbReference type="Proteomes" id="UP001500729"/>
    </source>
</evidence>
<dbReference type="SUPFAM" id="SSF53163">
    <property type="entry name" value="HybD-like"/>
    <property type="match status" value="1"/>
</dbReference>
<dbReference type="Gene3D" id="3.40.50.1450">
    <property type="entry name" value="HybD-like"/>
    <property type="match status" value="1"/>
</dbReference>
<evidence type="ECO:0000313" key="1">
    <source>
        <dbReference type="EMBL" id="GAA0522371.1"/>
    </source>
</evidence>
<reference evidence="1 2" key="1">
    <citation type="journal article" date="2019" name="Int. J. Syst. Evol. Microbiol.">
        <title>The Global Catalogue of Microorganisms (GCM) 10K type strain sequencing project: providing services to taxonomists for standard genome sequencing and annotation.</title>
        <authorList>
            <consortium name="The Broad Institute Genomics Platform"/>
            <consortium name="The Broad Institute Genome Sequencing Center for Infectious Disease"/>
            <person name="Wu L."/>
            <person name="Ma J."/>
        </authorList>
    </citation>
    <scope>NUCLEOTIDE SEQUENCE [LARGE SCALE GENOMIC DNA]</scope>
    <source>
        <strain evidence="1 2">JCM 10303</strain>
    </source>
</reference>
<sequence length="239" mass="25676">MSAVEPAGRGVEFRRGSRVRLRPAQRADIVDLTLSGRTARVDRVEEYEDGRIHVVVALDGDPACDLGAMSQIGHRFFFAPEELEPIGGEQDGSAVLVAAVGDAFVPGGGFGASVVERLRAREHRHDVRLNDFGIRTSDLVRAVADEDFHAVLLVCALRQGRRPGAVSVWEAAAVTTPESDDAAFVFALTRRLQRHCGRVLVLAGEPARGGAAEHLDEAVRVLDTLVGDITTARQAPTGR</sequence>
<organism evidence="1 2">
    <name type="scientific">Saccharopolyspora erythraea</name>
    <name type="common">Streptomyces erythraeus</name>
    <dbReference type="NCBI Taxonomy" id="1836"/>
    <lineage>
        <taxon>Bacteria</taxon>
        <taxon>Bacillati</taxon>
        <taxon>Actinomycetota</taxon>
        <taxon>Actinomycetes</taxon>
        <taxon>Pseudonocardiales</taxon>
        <taxon>Pseudonocardiaceae</taxon>
        <taxon>Saccharopolyspora</taxon>
    </lineage>
</organism>
<evidence type="ECO:0008006" key="3">
    <source>
        <dbReference type="Google" id="ProtNLM"/>
    </source>
</evidence>
<gene>
    <name evidence="1" type="ORF">GCM10009533_21940</name>
</gene>
<dbReference type="RefSeq" id="WP_009945362.1">
    <property type="nucleotide sequence ID" value="NZ_BAAAGS010000011.1"/>
</dbReference>
<dbReference type="EMBL" id="BAAAGS010000011">
    <property type="protein sequence ID" value="GAA0522371.1"/>
    <property type="molecule type" value="Genomic_DNA"/>
</dbReference>
<dbReference type="InterPro" id="IPR023430">
    <property type="entry name" value="Pept_HybD-like_dom_sf"/>
</dbReference>
<protein>
    <recommendedName>
        <fullName evidence="3">Hydrogenase maturation protease</fullName>
    </recommendedName>
</protein>
<dbReference type="Proteomes" id="UP001500729">
    <property type="component" value="Unassembled WGS sequence"/>
</dbReference>